<accession>A0A6P2UUP8</accession>
<name>A0A6P2UUP8_BURL3</name>
<organism evidence="1 2">
    <name type="scientific">Burkholderia lata (strain ATCC 17760 / DSM 23089 / LMG 22485 / NCIMB 9086 / R18194 / 383)</name>
    <dbReference type="NCBI Taxonomy" id="482957"/>
    <lineage>
        <taxon>Bacteria</taxon>
        <taxon>Pseudomonadati</taxon>
        <taxon>Pseudomonadota</taxon>
        <taxon>Betaproteobacteria</taxon>
        <taxon>Burkholderiales</taxon>
        <taxon>Burkholderiaceae</taxon>
        <taxon>Burkholderia</taxon>
        <taxon>Burkholderia cepacia complex</taxon>
    </lineage>
</organism>
<proteinExistence type="predicted"/>
<evidence type="ECO:0008006" key="3">
    <source>
        <dbReference type="Google" id="ProtNLM"/>
    </source>
</evidence>
<sequence>MWAHYANDWKGFCIEYGGRDRKAFFDELRRVHGLTAFHGALQISYVKSLTRVEAAEFAYPENSKKLVSQILGQKTDEWNYEKEYRLLFDKPGRYRMPPSLISNVYLGHAMSDTQKGKYVALLSGKGIPVWEVRADEDSLKGIQARRLG</sequence>
<gene>
    <name evidence="1" type="ORF">BLA39750_00985</name>
</gene>
<reference evidence="1 2" key="1">
    <citation type="submission" date="2019-09" db="EMBL/GenBank/DDBJ databases">
        <authorList>
            <person name="Depoorter E."/>
        </authorList>
    </citation>
    <scope>NUCLEOTIDE SEQUENCE [LARGE SCALE GENOMIC DNA]</scope>
    <source>
        <strain evidence="1">R-39750</strain>
    </source>
</reference>
<evidence type="ECO:0000313" key="2">
    <source>
        <dbReference type="Proteomes" id="UP000494110"/>
    </source>
</evidence>
<dbReference type="EMBL" id="CABVQN010000003">
    <property type="protein sequence ID" value="VWC77575.1"/>
    <property type="molecule type" value="Genomic_DNA"/>
</dbReference>
<evidence type="ECO:0000313" key="1">
    <source>
        <dbReference type="EMBL" id="VWC77575.1"/>
    </source>
</evidence>
<dbReference type="Proteomes" id="UP000494110">
    <property type="component" value="Unassembled WGS sequence"/>
</dbReference>
<dbReference type="Pfam" id="PF11185">
    <property type="entry name" value="DUF2971"/>
    <property type="match status" value="1"/>
</dbReference>
<dbReference type="AlphaFoldDB" id="A0A6P2UUP8"/>
<protein>
    <recommendedName>
        <fullName evidence="3">DUF2971 domain-containing protein</fullName>
    </recommendedName>
</protein>
<dbReference type="InterPro" id="IPR021352">
    <property type="entry name" value="DUF2971"/>
</dbReference>